<evidence type="ECO:0000313" key="2">
    <source>
        <dbReference type="Proteomes" id="UP000292734"/>
    </source>
</evidence>
<gene>
    <name evidence="1" type="ORF">EWH08_00145</name>
</gene>
<dbReference type="Proteomes" id="UP000292734">
    <property type="component" value="Unassembled WGS sequence"/>
</dbReference>
<dbReference type="AlphaFoldDB" id="A0A4Q4JDM3"/>
<dbReference type="EMBL" id="SEOM01000001">
    <property type="protein sequence ID" value="RYM04461.1"/>
    <property type="molecule type" value="Genomic_DNA"/>
</dbReference>
<comment type="caution">
    <text evidence="1">The sequence shown here is derived from an EMBL/GenBank/DDBJ whole genome shotgun (WGS) entry which is preliminary data.</text>
</comment>
<evidence type="ECO:0000313" key="1">
    <source>
        <dbReference type="EMBL" id="RYM04461.1"/>
    </source>
</evidence>
<name>A0A4Q4JDM3_9SPHN</name>
<organism evidence="1 2">
    <name type="scientific">Sphingobium indicum</name>
    <dbReference type="NCBI Taxonomy" id="332055"/>
    <lineage>
        <taxon>Bacteria</taxon>
        <taxon>Pseudomonadati</taxon>
        <taxon>Pseudomonadota</taxon>
        <taxon>Alphaproteobacteria</taxon>
        <taxon>Sphingomonadales</taxon>
        <taxon>Sphingomonadaceae</taxon>
        <taxon>Sphingobium</taxon>
    </lineage>
</organism>
<protein>
    <submittedName>
        <fullName evidence="1">Uncharacterized protein</fullName>
    </submittedName>
</protein>
<sequence length="172" mass="19443">MPIISRPAGDARTLPFVREAVRRRLFAVAHQIGGLIDFEPHHRIPGTEGGILLMERNLLVMCTSQFRPLGCDLAEEICTRHGLDILLLRFDAYQLTFDICMHSCSSWLSHYRGWSADGELWFVPRIDDGRPYVKASQYGLLLTDHPPFASARQREAGLAAACPWSTPREVRV</sequence>
<reference evidence="1 2" key="1">
    <citation type="submission" date="2019-02" db="EMBL/GenBank/DDBJ databases">
        <authorList>
            <person name="Feng G."/>
        </authorList>
    </citation>
    <scope>NUCLEOTIDE SEQUENCE [LARGE SCALE GENOMIC DNA]</scope>
    <source>
        <strain evidence="1 2">DSM 26779</strain>
    </source>
</reference>
<accession>A0A4Q4JDM3</accession>
<proteinExistence type="predicted"/>